<accession>A0AAD9TXZ1</accession>
<evidence type="ECO:0000259" key="2">
    <source>
        <dbReference type="Pfam" id="PF23286"/>
    </source>
</evidence>
<dbReference type="InterPro" id="IPR050715">
    <property type="entry name" value="LRR-SigEffector_domain"/>
</dbReference>
<dbReference type="SUPFAM" id="SSF52058">
    <property type="entry name" value="L domain-like"/>
    <property type="match status" value="1"/>
</dbReference>
<dbReference type="Gene3D" id="3.80.10.10">
    <property type="entry name" value="Ribonuclease Inhibitor"/>
    <property type="match status" value="1"/>
</dbReference>
<reference evidence="3" key="1">
    <citation type="journal article" date="2023" name="Plant J.">
        <title>Genome sequences and population genomics provide insights into the demographic history, inbreeding, and mutation load of two 'living fossil' tree species of Dipteronia.</title>
        <authorList>
            <person name="Feng Y."/>
            <person name="Comes H.P."/>
            <person name="Chen J."/>
            <person name="Zhu S."/>
            <person name="Lu R."/>
            <person name="Zhang X."/>
            <person name="Li P."/>
            <person name="Qiu J."/>
            <person name="Olsen K.M."/>
            <person name="Qiu Y."/>
        </authorList>
    </citation>
    <scope>NUCLEOTIDE SEQUENCE</scope>
    <source>
        <strain evidence="3">KIB01</strain>
    </source>
</reference>
<dbReference type="EMBL" id="JANJYI010000006">
    <property type="protein sequence ID" value="KAK2644008.1"/>
    <property type="molecule type" value="Genomic_DNA"/>
</dbReference>
<name>A0AAD9TXZ1_9ROSI</name>
<dbReference type="Proteomes" id="UP001280121">
    <property type="component" value="Unassembled WGS sequence"/>
</dbReference>
<comment type="caution">
    <text evidence="3">The sequence shown here is derived from an EMBL/GenBank/DDBJ whole genome shotgun (WGS) entry which is preliminary data.</text>
</comment>
<evidence type="ECO:0000256" key="1">
    <source>
        <dbReference type="ARBA" id="ARBA00022821"/>
    </source>
</evidence>
<dbReference type="PANTHER" id="PTHR45752:SF195">
    <property type="entry name" value="LEUCINE-RICH REPEAT (LRR) FAMILY PROTEIN-RELATED"/>
    <property type="match status" value="1"/>
</dbReference>
<organism evidence="3 4">
    <name type="scientific">Dipteronia dyeriana</name>
    <dbReference type="NCBI Taxonomy" id="168575"/>
    <lineage>
        <taxon>Eukaryota</taxon>
        <taxon>Viridiplantae</taxon>
        <taxon>Streptophyta</taxon>
        <taxon>Embryophyta</taxon>
        <taxon>Tracheophyta</taxon>
        <taxon>Spermatophyta</taxon>
        <taxon>Magnoliopsida</taxon>
        <taxon>eudicotyledons</taxon>
        <taxon>Gunneridae</taxon>
        <taxon>Pentapetalae</taxon>
        <taxon>rosids</taxon>
        <taxon>malvids</taxon>
        <taxon>Sapindales</taxon>
        <taxon>Sapindaceae</taxon>
        <taxon>Hippocastanoideae</taxon>
        <taxon>Acereae</taxon>
        <taxon>Dipteronia</taxon>
    </lineage>
</organism>
<keyword evidence="1" id="KW-0611">Plant defense</keyword>
<proteinExistence type="predicted"/>
<dbReference type="AlphaFoldDB" id="A0AAD9TXZ1"/>
<dbReference type="InterPro" id="IPR032675">
    <property type="entry name" value="LRR_dom_sf"/>
</dbReference>
<feature type="domain" description="Disease resistance protein RPS4B/Roq1-like leucine-rich repeats" evidence="2">
    <location>
        <begin position="8"/>
        <end position="191"/>
    </location>
</feature>
<evidence type="ECO:0000313" key="3">
    <source>
        <dbReference type="EMBL" id="KAK2644008.1"/>
    </source>
</evidence>
<sequence>MNECFPSRILDFSGCSELENLPEVLESSREIYSLQLKRSAIKMLPSSIELLSGLKELSLRYCKNLESLPNSLCNLTKLRKLDLSGCFGVEKMLENVLSSSSSGLGSLRELDLCECYMLVFPSALSCLSSLTWLCLRGNHFESLSLKHFTSLTRLDIRYCTRLKYLQEPSPSRLRLVDTSYCISLETLPDTTVVSTRERDISQHFLKDVSPSASEARNIWYSEYKDESTEKRIKKRILKSESSMQQNIVHKGLLEEEAETKNMQADTEVITWAVVLVMIKTRPTTLKEIKESTHTHLSKSKNLKRRIITNWITVEDVAYENSDHDVSCLWPSKELKFHRLVFQRTQCLV</sequence>
<evidence type="ECO:0000313" key="4">
    <source>
        <dbReference type="Proteomes" id="UP001280121"/>
    </source>
</evidence>
<keyword evidence="4" id="KW-1185">Reference proteome</keyword>
<protein>
    <recommendedName>
        <fullName evidence="2">Disease resistance protein RPS4B/Roq1-like leucine-rich repeats domain-containing protein</fullName>
    </recommendedName>
</protein>
<dbReference type="PANTHER" id="PTHR45752">
    <property type="entry name" value="LEUCINE-RICH REPEAT-CONTAINING"/>
    <property type="match status" value="1"/>
</dbReference>
<dbReference type="Pfam" id="PF23286">
    <property type="entry name" value="LRR_13"/>
    <property type="match status" value="1"/>
</dbReference>
<gene>
    <name evidence="3" type="ORF">Ddye_019203</name>
</gene>
<dbReference type="InterPro" id="IPR058546">
    <property type="entry name" value="RPS4B/Roq1-like_LRR"/>
</dbReference>